<dbReference type="HOGENOM" id="CLU_098634_1_0_5"/>
<name>A0A077AYR6_9PROT</name>
<feature type="domain" description="VTT" evidence="2">
    <location>
        <begin position="50"/>
        <end position="146"/>
    </location>
</feature>
<evidence type="ECO:0000313" key="3">
    <source>
        <dbReference type="EMBL" id="AIK95860.1"/>
    </source>
</evidence>
<dbReference type="Pfam" id="PF09335">
    <property type="entry name" value="VTT_dom"/>
    <property type="match status" value="1"/>
</dbReference>
<evidence type="ECO:0000256" key="1">
    <source>
        <dbReference type="SAM" id="Phobius"/>
    </source>
</evidence>
<dbReference type="KEGG" id="paca:ID47_02570"/>
<feature type="transmembrane region" description="Helical" evidence="1">
    <location>
        <begin position="96"/>
        <end position="114"/>
    </location>
</feature>
<evidence type="ECO:0000259" key="2">
    <source>
        <dbReference type="Pfam" id="PF09335"/>
    </source>
</evidence>
<proteinExistence type="predicted"/>
<dbReference type="eggNOG" id="COG1238">
    <property type="taxonomic scope" value="Bacteria"/>
</dbReference>
<keyword evidence="4" id="KW-1185">Reference proteome</keyword>
<gene>
    <name evidence="3" type="ORF">ID47_02570</name>
</gene>
<dbReference type="PANTHER" id="PTHR42709:SF11">
    <property type="entry name" value="DEDA FAMILY PROTEIN"/>
    <property type="match status" value="1"/>
</dbReference>
<organism evidence="3 4">
    <name type="scientific">Candidatus Odyssella acanthamoebae</name>
    <dbReference type="NCBI Taxonomy" id="91604"/>
    <lineage>
        <taxon>Bacteria</taxon>
        <taxon>Pseudomonadati</taxon>
        <taxon>Pseudomonadota</taxon>
        <taxon>Alphaproteobacteria</taxon>
        <taxon>Holosporales</taxon>
        <taxon>Candidatus Paracaedibacteraceae</taxon>
        <taxon>Candidatus Odyssella</taxon>
    </lineage>
</organism>
<dbReference type="Proteomes" id="UP000028926">
    <property type="component" value="Chromosome"/>
</dbReference>
<reference evidence="3 4" key="1">
    <citation type="submission" date="2014-07" db="EMBL/GenBank/DDBJ databases">
        <title>Comparative genomic insights into amoeba endosymbionts belonging to the families of Holosporaceae and Candidatus Midichloriaceae within Rickettsiales.</title>
        <authorList>
            <person name="Wang Z."/>
            <person name="Wu M."/>
        </authorList>
    </citation>
    <scope>NUCLEOTIDE SEQUENCE [LARGE SCALE GENOMIC DNA]</scope>
    <source>
        <strain evidence="3">PRA3</strain>
    </source>
</reference>
<accession>A0A077AYR6</accession>
<dbReference type="InterPro" id="IPR032816">
    <property type="entry name" value="VTT_dom"/>
</dbReference>
<dbReference type="OrthoDB" id="9810270at2"/>
<protein>
    <submittedName>
        <fullName evidence="3">Cytochrome B561</fullName>
    </submittedName>
</protein>
<feature type="transmembrane region" description="Helical" evidence="1">
    <location>
        <begin position="126"/>
        <end position="150"/>
    </location>
</feature>
<keyword evidence="1" id="KW-0812">Transmembrane</keyword>
<dbReference type="AlphaFoldDB" id="A0A077AYR6"/>
<evidence type="ECO:0000313" key="4">
    <source>
        <dbReference type="Proteomes" id="UP000028926"/>
    </source>
</evidence>
<dbReference type="PANTHER" id="PTHR42709">
    <property type="entry name" value="ALKALINE PHOSPHATASE LIKE PROTEIN"/>
    <property type="match status" value="1"/>
</dbReference>
<sequence length="184" mass="20291">MQQATRPSAKFVLAAVAFAESSFFPLPPDFMLIPMAIANRAKAFVLAGICAISSVLGGILGYAIGFYFMSTLGQWVIDTYGLEQAFSGFQETFQSYGFWIIALKGLTPIPYKLVTIASGASKLDLGMFILASLISRTARFMMLSAIIWYFGEDAKQLFEKHFKWFTIGTILALVVGFFLVKAFL</sequence>
<feature type="transmembrane region" description="Helical" evidence="1">
    <location>
        <begin position="44"/>
        <end position="69"/>
    </location>
</feature>
<keyword evidence="1" id="KW-1133">Transmembrane helix</keyword>
<dbReference type="EMBL" id="CP008941">
    <property type="protein sequence ID" value="AIK95860.1"/>
    <property type="molecule type" value="Genomic_DNA"/>
</dbReference>
<keyword evidence="1" id="KW-0472">Membrane</keyword>
<dbReference type="InterPro" id="IPR051311">
    <property type="entry name" value="DedA_domain"/>
</dbReference>
<feature type="transmembrane region" description="Helical" evidence="1">
    <location>
        <begin position="162"/>
        <end position="180"/>
    </location>
</feature>
<dbReference type="GO" id="GO:0005886">
    <property type="term" value="C:plasma membrane"/>
    <property type="evidence" value="ECO:0007669"/>
    <property type="project" value="TreeGrafter"/>
</dbReference>